<sequence>MLSGVDIQTDFRVMQVSLAFPTLVFTLSYAHFTDFMVNWLLVSVSGLLGLGLLSYTSSAIMSLFRNLAWFSKGMREYTKSGYESAASHFDPTELVNVRLDNQRVLVTGANSGIGFICCRELARHGAEIHMVCRNKSRAEEARQQLIAETGVNASRVVIHSLDLSKPFDVCSFGKNFAKSHDSQLDILINNAGCMINEYQTDENGIEANFATNTLGTYLLTECLIPALERSPDPRVITVSSGGMLVQKLNHAEPMCKNNYGKFDGTMIYAQNKRQQVVMTEMWAKNYPKIFFCSMHPGWADTPAVALSMPSFYKRMKNKLRTPEQGADTVVWLSMVPNVRRYPNGSFFQDRRVASQHLKLACTQSSDDEKRRFISNLADIASPFLR</sequence>
<evidence type="ECO:0000313" key="2">
    <source>
        <dbReference type="Proteomes" id="UP000050795"/>
    </source>
</evidence>
<dbReference type="PRINTS" id="PR00081">
    <property type="entry name" value="GDHRDH"/>
</dbReference>
<feature type="transmembrane region" description="Helical" evidence="1">
    <location>
        <begin position="38"/>
        <end position="64"/>
    </location>
</feature>
<protein>
    <recommendedName>
        <fullName evidence="4">Dehydrogenase/reductase SDR family member 12</fullName>
    </recommendedName>
</protein>
<dbReference type="AlphaFoldDB" id="A0AA85K309"/>
<dbReference type="InterPro" id="IPR052992">
    <property type="entry name" value="SDR_member_12"/>
</dbReference>
<accession>A0AA85K309</accession>
<dbReference type="Pfam" id="PF00106">
    <property type="entry name" value="adh_short"/>
    <property type="match status" value="1"/>
</dbReference>
<dbReference type="Proteomes" id="UP000050795">
    <property type="component" value="Unassembled WGS sequence"/>
</dbReference>
<dbReference type="PANTHER" id="PTHR44656:SF7">
    <property type="entry name" value="DEHYDROGENASE_REDUCTASE SDR FAMILY MEMBER 12"/>
    <property type="match status" value="1"/>
</dbReference>
<keyword evidence="1" id="KW-1133">Transmembrane helix</keyword>
<proteinExistence type="predicted"/>
<evidence type="ECO:0000313" key="3">
    <source>
        <dbReference type="WBParaSite" id="TREG1_57960.1"/>
    </source>
</evidence>
<keyword evidence="1" id="KW-0812">Transmembrane</keyword>
<reference evidence="2" key="1">
    <citation type="submission" date="2022-06" db="EMBL/GenBank/DDBJ databases">
        <authorList>
            <person name="Berger JAMES D."/>
            <person name="Berger JAMES D."/>
        </authorList>
    </citation>
    <scope>NUCLEOTIDE SEQUENCE [LARGE SCALE GENOMIC DNA]</scope>
</reference>
<dbReference type="PANTHER" id="PTHR44656">
    <property type="entry name" value="DEHYDROGENASE/REDUCTASE SDR FAMILY MEMBER 12"/>
    <property type="match status" value="1"/>
</dbReference>
<dbReference type="WBParaSite" id="TREG1_57960.1">
    <property type="protein sequence ID" value="TREG1_57960.1"/>
    <property type="gene ID" value="TREG1_57960"/>
</dbReference>
<evidence type="ECO:0008006" key="4">
    <source>
        <dbReference type="Google" id="ProtNLM"/>
    </source>
</evidence>
<name>A0AA85K309_TRIRE</name>
<keyword evidence="2" id="KW-1185">Reference proteome</keyword>
<dbReference type="InterPro" id="IPR036291">
    <property type="entry name" value="NAD(P)-bd_dom_sf"/>
</dbReference>
<reference evidence="3" key="2">
    <citation type="submission" date="2023-11" db="UniProtKB">
        <authorList>
            <consortium name="WormBaseParasite"/>
        </authorList>
    </citation>
    <scope>IDENTIFICATION</scope>
</reference>
<feature type="transmembrane region" description="Helical" evidence="1">
    <location>
        <begin position="12"/>
        <end position="32"/>
    </location>
</feature>
<dbReference type="Gene3D" id="3.40.50.720">
    <property type="entry name" value="NAD(P)-binding Rossmann-like Domain"/>
    <property type="match status" value="1"/>
</dbReference>
<organism evidence="2 3">
    <name type="scientific">Trichobilharzia regenti</name>
    <name type="common">Nasal bird schistosome</name>
    <dbReference type="NCBI Taxonomy" id="157069"/>
    <lineage>
        <taxon>Eukaryota</taxon>
        <taxon>Metazoa</taxon>
        <taxon>Spiralia</taxon>
        <taxon>Lophotrochozoa</taxon>
        <taxon>Platyhelminthes</taxon>
        <taxon>Trematoda</taxon>
        <taxon>Digenea</taxon>
        <taxon>Strigeidida</taxon>
        <taxon>Schistosomatoidea</taxon>
        <taxon>Schistosomatidae</taxon>
        <taxon>Trichobilharzia</taxon>
    </lineage>
</organism>
<dbReference type="InterPro" id="IPR002347">
    <property type="entry name" value="SDR_fam"/>
</dbReference>
<keyword evidence="1" id="KW-0472">Membrane</keyword>
<evidence type="ECO:0000256" key="1">
    <source>
        <dbReference type="SAM" id="Phobius"/>
    </source>
</evidence>
<dbReference type="SUPFAM" id="SSF51735">
    <property type="entry name" value="NAD(P)-binding Rossmann-fold domains"/>
    <property type="match status" value="1"/>
</dbReference>